<evidence type="ECO:0000313" key="3">
    <source>
        <dbReference type="RefSeq" id="XP_021837018.2"/>
    </source>
</evidence>
<dbReference type="RefSeq" id="XP_021837018.2">
    <property type="nucleotide sequence ID" value="XM_021981326.2"/>
</dbReference>
<reference evidence="2" key="1">
    <citation type="journal article" date="2021" name="Nat. Commun.">
        <title>Genomic analyses provide insights into spinach domestication and the genetic basis of agronomic traits.</title>
        <authorList>
            <person name="Cai X."/>
            <person name="Sun X."/>
            <person name="Xu C."/>
            <person name="Sun H."/>
            <person name="Wang X."/>
            <person name="Ge C."/>
            <person name="Zhang Z."/>
            <person name="Wang Q."/>
            <person name="Fei Z."/>
            <person name="Jiao C."/>
            <person name="Wang Q."/>
        </authorList>
    </citation>
    <scope>NUCLEOTIDE SEQUENCE [LARGE SCALE GENOMIC DNA]</scope>
    <source>
        <strain evidence="2">cv. Varoflay</strain>
    </source>
</reference>
<dbReference type="Proteomes" id="UP000813463">
    <property type="component" value="Chromosome 6"/>
</dbReference>
<dbReference type="AlphaFoldDB" id="A0A9R0HUD8"/>
<evidence type="ECO:0000256" key="1">
    <source>
        <dbReference type="SAM" id="MobiDB-lite"/>
    </source>
</evidence>
<dbReference type="InterPro" id="IPR015257">
    <property type="entry name" value="Maf1"/>
</dbReference>
<dbReference type="GO" id="GO:0005634">
    <property type="term" value="C:nucleus"/>
    <property type="evidence" value="ECO:0007669"/>
    <property type="project" value="TreeGrafter"/>
</dbReference>
<dbReference type="InterPro" id="IPR038564">
    <property type="entry name" value="Maf1_sf"/>
</dbReference>
<dbReference type="GeneID" id="110776762"/>
<organism evidence="2 3">
    <name type="scientific">Spinacia oleracea</name>
    <name type="common">Spinach</name>
    <dbReference type="NCBI Taxonomy" id="3562"/>
    <lineage>
        <taxon>Eukaryota</taxon>
        <taxon>Viridiplantae</taxon>
        <taxon>Streptophyta</taxon>
        <taxon>Embryophyta</taxon>
        <taxon>Tracheophyta</taxon>
        <taxon>Spermatophyta</taxon>
        <taxon>Magnoliopsida</taxon>
        <taxon>eudicotyledons</taxon>
        <taxon>Gunneridae</taxon>
        <taxon>Pentapetalae</taxon>
        <taxon>Caryophyllales</taxon>
        <taxon>Chenopodiaceae</taxon>
        <taxon>Chenopodioideae</taxon>
        <taxon>Anserineae</taxon>
        <taxon>Spinacia</taxon>
    </lineage>
</organism>
<dbReference type="KEGG" id="soe:110776762"/>
<dbReference type="PANTHER" id="PTHR22504">
    <property type="entry name" value="REPRESSOR OF RNA POLYMERASE III TRANSCRIPTION MAF1"/>
    <property type="match status" value="1"/>
</dbReference>
<protein>
    <submittedName>
        <fullName evidence="3 4">Uncharacterized protein isoform X1</fullName>
    </submittedName>
</protein>
<feature type="region of interest" description="Disordered" evidence="1">
    <location>
        <begin position="1"/>
        <end position="20"/>
    </location>
</feature>
<dbReference type="GO" id="GO:0016480">
    <property type="term" value="P:negative regulation of transcription by RNA polymerase III"/>
    <property type="evidence" value="ECO:0007669"/>
    <property type="project" value="InterPro"/>
</dbReference>
<name>A0A9R0HUD8_SPIOL</name>
<sequence length="162" mass="18052">MQMAASTTMPPPSSLGKPVTDWKSKRTTLMQIQNETISAAKAVRANILPQKQKKRANGGSSLLEDLYKALDRVVKLSECEIYNYNADSDADPFLQRGAIWSFNFFSKVPPIWNLRPLSATHLQSSAMYGWQGGIGNEVQSITLPRWDRKVATASSWAQLYDG</sequence>
<keyword evidence="2" id="KW-1185">Reference proteome</keyword>
<reference evidence="3 4" key="2">
    <citation type="submission" date="2025-05" db="UniProtKB">
        <authorList>
            <consortium name="RefSeq"/>
        </authorList>
    </citation>
    <scope>IDENTIFICATION</scope>
    <source>
        <tissue evidence="3 4">Leaf</tissue>
    </source>
</reference>
<evidence type="ECO:0000313" key="2">
    <source>
        <dbReference type="Proteomes" id="UP000813463"/>
    </source>
</evidence>
<accession>A0A9R0HUD8</accession>
<proteinExistence type="predicted"/>
<dbReference type="RefSeq" id="XP_056689899.1">
    <property type="nucleotide sequence ID" value="XM_056833921.1"/>
</dbReference>
<gene>
    <name evidence="3 4" type="primary">LOC110776762</name>
</gene>
<dbReference type="Gene3D" id="3.40.1000.50">
    <property type="entry name" value="Repressor of RNA polymerase III transcription Maf1"/>
    <property type="match status" value="1"/>
</dbReference>
<evidence type="ECO:0000313" key="4">
    <source>
        <dbReference type="RefSeq" id="XP_056689899.1"/>
    </source>
</evidence>
<dbReference type="PANTHER" id="PTHR22504:SF0">
    <property type="entry name" value="REPRESSOR OF RNA POLYMERASE III TRANSCRIPTION MAF1 HOMOLOG"/>
    <property type="match status" value="1"/>
</dbReference>
<dbReference type="Pfam" id="PF09174">
    <property type="entry name" value="Maf1"/>
    <property type="match status" value="1"/>
</dbReference>
<dbReference type="GO" id="GO:0000994">
    <property type="term" value="F:RNA polymerase III core binding"/>
    <property type="evidence" value="ECO:0007669"/>
    <property type="project" value="TreeGrafter"/>
</dbReference>